<feature type="transmembrane region" description="Helical" evidence="1">
    <location>
        <begin position="36"/>
        <end position="57"/>
    </location>
</feature>
<protein>
    <submittedName>
        <fullName evidence="2">Uncharacterized protein</fullName>
    </submittedName>
</protein>
<dbReference type="EMBL" id="CP016809">
    <property type="protein sequence ID" value="ANY73463.1"/>
    <property type="molecule type" value="Genomic_DNA"/>
</dbReference>
<reference evidence="2" key="1">
    <citation type="submission" date="2016-08" db="EMBL/GenBank/DDBJ databases">
        <title>Complete Genome Seqeunce of Paenibacillus sp. nov. IHBB 9852 from high altitute lake of Indian trans-Himalayas.</title>
        <authorList>
            <person name="Kiran S."/>
            <person name="Swarnkar M.K."/>
            <person name="Rana A."/>
            <person name="Tewari R."/>
            <person name="Gulati A."/>
        </authorList>
    </citation>
    <scope>NUCLEOTIDE SEQUENCE [LARGE SCALE GENOMIC DNA]</scope>
    <source>
        <strain evidence="2">IHBB 9852</strain>
    </source>
</reference>
<feature type="transmembrane region" description="Helical" evidence="1">
    <location>
        <begin position="69"/>
        <end position="95"/>
    </location>
</feature>
<feature type="transmembrane region" description="Helical" evidence="1">
    <location>
        <begin position="7"/>
        <end position="24"/>
    </location>
</feature>
<evidence type="ECO:0000256" key="1">
    <source>
        <dbReference type="SAM" id="Phobius"/>
    </source>
</evidence>
<dbReference type="RefSeq" id="WP_099477883.1">
    <property type="nucleotide sequence ID" value="NZ_CP016809.1"/>
</dbReference>
<dbReference type="AlphaFoldDB" id="A0A1B2E0I1"/>
<name>A0A1B2E0I1_9BACL</name>
<dbReference type="KEGG" id="pib:BBD41_13200"/>
<feature type="transmembrane region" description="Helical" evidence="1">
    <location>
        <begin position="115"/>
        <end position="134"/>
    </location>
</feature>
<evidence type="ECO:0000313" key="2">
    <source>
        <dbReference type="EMBL" id="ANY73463.1"/>
    </source>
</evidence>
<gene>
    <name evidence="2" type="ORF">BBD41_13200</name>
</gene>
<keyword evidence="1" id="KW-1133">Transmembrane helix</keyword>
<sequence>MIGSKISFVFMLVLVHLPFLIMNLERAVSGADPHAIHGIASIVLVLLLLFSGFVMGYTNQIYYPRWFSAYWLVGVFFMVVGYLLKLYVILVPFVLLYAVPLYGLVHYTGHSEETVYPLIHAVVGWGAGLIGYGIGHSRFRRRAPEQAT</sequence>
<proteinExistence type="predicted"/>
<organism evidence="2">
    <name type="scientific">Paenibacillus ihbetae</name>
    <dbReference type="NCBI Taxonomy" id="1870820"/>
    <lineage>
        <taxon>Bacteria</taxon>
        <taxon>Bacillati</taxon>
        <taxon>Bacillota</taxon>
        <taxon>Bacilli</taxon>
        <taxon>Bacillales</taxon>
        <taxon>Paenibacillaceae</taxon>
        <taxon>Paenibacillus</taxon>
    </lineage>
</organism>
<dbReference type="GeneID" id="48309202"/>
<accession>A0A1B2E0I1</accession>
<keyword evidence="1" id="KW-0812">Transmembrane</keyword>
<keyword evidence="1" id="KW-0472">Membrane</keyword>